<reference evidence="2" key="1">
    <citation type="journal article" date="2020" name="mSystems">
        <title>Genome- and Community-Level Interaction Insights into Carbon Utilization and Element Cycling Functions of Hydrothermarchaeota in Hydrothermal Sediment.</title>
        <authorList>
            <person name="Zhou Z."/>
            <person name="Liu Y."/>
            <person name="Xu W."/>
            <person name="Pan J."/>
            <person name="Luo Z.H."/>
            <person name="Li M."/>
        </authorList>
    </citation>
    <scope>NUCLEOTIDE SEQUENCE [LARGE SCALE GENOMIC DNA]</scope>
    <source>
        <strain evidence="2">HyVt-577</strain>
    </source>
</reference>
<dbReference type="SUPFAM" id="SSF88723">
    <property type="entry name" value="PIN domain-like"/>
    <property type="match status" value="1"/>
</dbReference>
<dbReference type="InterPro" id="IPR002716">
    <property type="entry name" value="PIN_dom"/>
</dbReference>
<name>A0A7V4WW34_CALAY</name>
<accession>A0A7V4WW34</accession>
<gene>
    <name evidence="2" type="ORF">ENK44_10155</name>
</gene>
<sequence length="131" mass="15357">MKGLDTNVLIRFLIGDDERQAAKVHKLFTETEKRKQRLFVPNVVILEMLWVLESVYSVPREDILDAIEALNYMPILEFENRHIIQQFLFSAIQNRTDLSVLLIAHTAAFHNCETVLTFDKKASKFKLFEYL</sequence>
<evidence type="ECO:0000259" key="1">
    <source>
        <dbReference type="Pfam" id="PF01850"/>
    </source>
</evidence>
<evidence type="ECO:0000313" key="2">
    <source>
        <dbReference type="EMBL" id="HGY56056.1"/>
    </source>
</evidence>
<dbReference type="EMBL" id="DRQG01000095">
    <property type="protein sequence ID" value="HGY56056.1"/>
    <property type="molecule type" value="Genomic_DNA"/>
</dbReference>
<dbReference type="Proteomes" id="UP000885779">
    <property type="component" value="Unassembled WGS sequence"/>
</dbReference>
<dbReference type="AlphaFoldDB" id="A0A7V4WW34"/>
<comment type="caution">
    <text evidence="2">The sequence shown here is derived from an EMBL/GenBank/DDBJ whole genome shotgun (WGS) entry which is preliminary data.</text>
</comment>
<dbReference type="Pfam" id="PF01850">
    <property type="entry name" value="PIN"/>
    <property type="match status" value="1"/>
</dbReference>
<protein>
    <submittedName>
        <fullName evidence="2">PIN domain-containing protein</fullName>
    </submittedName>
</protein>
<organism evidence="2">
    <name type="scientific">Caldithrix abyssi</name>
    <dbReference type="NCBI Taxonomy" id="187145"/>
    <lineage>
        <taxon>Bacteria</taxon>
        <taxon>Pseudomonadati</taxon>
        <taxon>Calditrichota</taxon>
        <taxon>Calditrichia</taxon>
        <taxon>Calditrichales</taxon>
        <taxon>Calditrichaceae</taxon>
        <taxon>Caldithrix</taxon>
    </lineage>
</organism>
<dbReference type="Gene3D" id="3.40.50.1010">
    <property type="entry name" value="5'-nuclease"/>
    <property type="match status" value="1"/>
</dbReference>
<dbReference type="InterPro" id="IPR029060">
    <property type="entry name" value="PIN-like_dom_sf"/>
</dbReference>
<dbReference type="CDD" id="cd18683">
    <property type="entry name" value="PIN_VapC-like"/>
    <property type="match status" value="1"/>
</dbReference>
<proteinExistence type="predicted"/>
<feature type="domain" description="PIN" evidence="1">
    <location>
        <begin position="4"/>
        <end position="124"/>
    </location>
</feature>